<dbReference type="EMBL" id="JAEQND010000018">
    <property type="protein sequence ID" value="MBL0428481.1"/>
    <property type="molecule type" value="Genomic_DNA"/>
</dbReference>
<protein>
    <recommendedName>
        <fullName evidence="3">MORN repeat variant</fullName>
    </recommendedName>
</protein>
<comment type="caution">
    <text evidence="1">The sequence shown here is derived from an EMBL/GenBank/DDBJ whole genome shotgun (WGS) entry which is preliminary data.</text>
</comment>
<reference evidence="1 2" key="1">
    <citation type="journal article" date="2017" name="Int. J. Syst. Evol. Microbiol.">
        <title>Ramlibacter alkalitolerans sp. nov., alkali-tolerant bacterium isolated from soil of ginseng.</title>
        <authorList>
            <person name="Lee D.H."/>
            <person name="Cha C.J."/>
        </authorList>
    </citation>
    <scope>NUCLEOTIDE SEQUENCE [LARGE SCALE GENOMIC DNA]</scope>
    <source>
        <strain evidence="1 2">KACC 19305</strain>
    </source>
</reference>
<sequence>MSGSAELNIAEFPYESGTIRYRYSRVMAPDGKRWLRHGLFVEYSEAGAVLSEGTYVDGKEHGLWRDFHPNGVLACEGKYEHGLEHGEWCFWDERGNEERRVISEKGEARA</sequence>
<dbReference type="Pfam" id="PF07661">
    <property type="entry name" value="MORN_2"/>
    <property type="match status" value="2"/>
</dbReference>
<name>A0ABS1JWG9_9BURK</name>
<dbReference type="InterPro" id="IPR011652">
    <property type="entry name" value="MORN_2"/>
</dbReference>
<dbReference type="SUPFAM" id="SSF82185">
    <property type="entry name" value="Histone H3 K4-specific methyltransferase SET7/9 N-terminal domain"/>
    <property type="match status" value="1"/>
</dbReference>
<dbReference type="Gene3D" id="2.20.110.10">
    <property type="entry name" value="Histone H3 K4-specific methyltransferase SET7/9 N-terminal domain"/>
    <property type="match status" value="1"/>
</dbReference>
<proteinExistence type="predicted"/>
<dbReference type="Proteomes" id="UP000622707">
    <property type="component" value="Unassembled WGS sequence"/>
</dbReference>
<evidence type="ECO:0008006" key="3">
    <source>
        <dbReference type="Google" id="ProtNLM"/>
    </source>
</evidence>
<accession>A0ABS1JWG9</accession>
<gene>
    <name evidence="1" type="ORF">JI746_25475</name>
</gene>
<evidence type="ECO:0000313" key="2">
    <source>
        <dbReference type="Proteomes" id="UP000622707"/>
    </source>
</evidence>
<keyword evidence="2" id="KW-1185">Reference proteome</keyword>
<organism evidence="1 2">
    <name type="scientific">Ramlibacter alkalitolerans</name>
    <dbReference type="NCBI Taxonomy" id="2039631"/>
    <lineage>
        <taxon>Bacteria</taxon>
        <taxon>Pseudomonadati</taxon>
        <taxon>Pseudomonadota</taxon>
        <taxon>Betaproteobacteria</taxon>
        <taxon>Burkholderiales</taxon>
        <taxon>Comamonadaceae</taxon>
        <taxon>Ramlibacter</taxon>
    </lineage>
</organism>
<evidence type="ECO:0000313" key="1">
    <source>
        <dbReference type="EMBL" id="MBL0428481.1"/>
    </source>
</evidence>